<protein>
    <submittedName>
        <fullName evidence="1">Uncharacterized protein</fullName>
    </submittedName>
</protein>
<evidence type="ECO:0000313" key="2">
    <source>
        <dbReference type="Proteomes" id="UP000828251"/>
    </source>
</evidence>
<evidence type="ECO:0000313" key="1">
    <source>
        <dbReference type="EMBL" id="KAH1097192.1"/>
    </source>
</evidence>
<organism evidence="1 2">
    <name type="scientific">Gossypium stocksii</name>
    <dbReference type="NCBI Taxonomy" id="47602"/>
    <lineage>
        <taxon>Eukaryota</taxon>
        <taxon>Viridiplantae</taxon>
        <taxon>Streptophyta</taxon>
        <taxon>Embryophyta</taxon>
        <taxon>Tracheophyta</taxon>
        <taxon>Spermatophyta</taxon>
        <taxon>Magnoliopsida</taxon>
        <taxon>eudicotyledons</taxon>
        <taxon>Gunneridae</taxon>
        <taxon>Pentapetalae</taxon>
        <taxon>rosids</taxon>
        <taxon>malvids</taxon>
        <taxon>Malvales</taxon>
        <taxon>Malvaceae</taxon>
        <taxon>Malvoideae</taxon>
        <taxon>Gossypium</taxon>
    </lineage>
</organism>
<proteinExistence type="predicted"/>
<reference evidence="1 2" key="1">
    <citation type="journal article" date="2021" name="Plant Biotechnol. J.">
        <title>Multi-omics assisted identification of the key and species-specific regulatory components of drought-tolerant mechanisms in Gossypium stocksii.</title>
        <authorList>
            <person name="Yu D."/>
            <person name="Ke L."/>
            <person name="Zhang D."/>
            <person name="Wu Y."/>
            <person name="Sun Y."/>
            <person name="Mei J."/>
            <person name="Sun J."/>
            <person name="Sun Y."/>
        </authorList>
    </citation>
    <scope>NUCLEOTIDE SEQUENCE [LARGE SCALE GENOMIC DNA]</scope>
    <source>
        <strain evidence="2">cv. E1</strain>
        <tissue evidence="1">Leaf</tissue>
    </source>
</reference>
<comment type="caution">
    <text evidence="1">The sequence shown here is derived from an EMBL/GenBank/DDBJ whole genome shotgun (WGS) entry which is preliminary data.</text>
</comment>
<dbReference type="OrthoDB" id="994845at2759"/>
<sequence>MDGLVITKLVVIPGKEDLCEVFLGNVSNKFQGAPIEMKWLETNFKKLPPNTIDVVKEQYARAFILRMRPTRKFGQSAYVGRKGVVNSVGDSGNARIGLSDMAIRVEATNSAATVRHRTTV</sequence>
<name>A0A9D4A9L7_9ROSI</name>
<dbReference type="AlphaFoldDB" id="A0A9D4A9L7"/>
<gene>
    <name evidence="1" type="ORF">J1N35_014113</name>
</gene>
<keyword evidence="2" id="KW-1185">Reference proteome</keyword>
<accession>A0A9D4A9L7</accession>
<dbReference type="Proteomes" id="UP000828251">
    <property type="component" value="Unassembled WGS sequence"/>
</dbReference>
<dbReference type="EMBL" id="JAIQCV010000005">
    <property type="protein sequence ID" value="KAH1097192.1"/>
    <property type="molecule type" value="Genomic_DNA"/>
</dbReference>